<dbReference type="GO" id="GO:0007017">
    <property type="term" value="P:microtubule-based process"/>
    <property type="evidence" value="ECO:0007669"/>
    <property type="project" value="InterPro"/>
</dbReference>
<reference evidence="1 2" key="2">
    <citation type="submission" date="2018-11" db="EMBL/GenBank/DDBJ databases">
        <authorList>
            <consortium name="Pathogen Informatics"/>
        </authorList>
    </citation>
    <scope>NUCLEOTIDE SEQUENCE [LARGE SCALE GENOMIC DNA]</scope>
</reference>
<evidence type="ECO:0000313" key="3">
    <source>
        <dbReference type="WBParaSite" id="HNAJ_0000424301-mRNA-1"/>
    </source>
</evidence>
<dbReference type="InterPro" id="IPR037177">
    <property type="entry name" value="DLC_sf"/>
</dbReference>
<organism evidence="3">
    <name type="scientific">Rodentolepis nana</name>
    <name type="common">Dwarf tapeworm</name>
    <name type="synonym">Hymenolepis nana</name>
    <dbReference type="NCBI Taxonomy" id="102285"/>
    <lineage>
        <taxon>Eukaryota</taxon>
        <taxon>Metazoa</taxon>
        <taxon>Spiralia</taxon>
        <taxon>Lophotrochozoa</taxon>
        <taxon>Platyhelminthes</taxon>
        <taxon>Cestoda</taxon>
        <taxon>Eucestoda</taxon>
        <taxon>Cyclophyllidea</taxon>
        <taxon>Hymenolepididae</taxon>
        <taxon>Rodentolepis</taxon>
    </lineage>
</organism>
<dbReference type="Proteomes" id="UP000278807">
    <property type="component" value="Unassembled WGS sequence"/>
</dbReference>
<dbReference type="EMBL" id="UZAE01002847">
    <property type="protein sequence ID" value="VDO00101.1"/>
    <property type="molecule type" value="Genomic_DNA"/>
</dbReference>
<dbReference type="GO" id="GO:0030286">
    <property type="term" value="C:dynein complex"/>
    <property type="evidence" value="ECO:0007669"/>
    <property type="project" value="InterPro"/>
</dbReference>
<protein>
    <submittedName>
        <fullName evidence="3">EF-hand domain-containing protein</fullName>
    </submittedName>
</protein>
<dbReference type="SUPFAM" id="SSF47473">
    <property type="entry name" value="EF-hand"/>
    <property type="match status" value="1"/>
</dbReference>
<dbReference type="SUPFAM" id="SSF54648">
    <property type="entry name" value="DLC"/>
    <property type="match status" value="1"/>
</dbReference>
<dbReference type="AlphaFoldDB" id="A0A0R3TB04"/>
<evidence type="ECO:0000313" key="2">
    <source>
        <dbReference type="Proteomes" id="UP000278807"/>
    </source>
</evidence>
<reference evidence="3" key="1">
    <citation type="submission" date="2017-02" db="UniProtKB">
        <authorList>
            <consortium name="WormBaseParasite"/>
        </authorList>
    </citation>
    <scope>IDENTIFICATION</scope>
</reference>
<keyword evidence="2" id="KW-1185">Reference proteome</keyword>
<accession>A0A0R3TB04</accession>
<dbReference type="InterPro" id="IPR011992">
    <property type="entry name" value="EF-hand-dom_pair"/>
</dbReference>
<proteinExistence type="predicted"/>
<gene>
    <name evidence="1" type="ORF">HNAJ_LOCUS4241</name>
</gene>
<dbReference type="STRING" id="102285.A0A0R3TB04"/>
<dbReference type="Gene3D" id="3.30.740.10">
    <property type="entry name" value="Protein Inhibitor Of Neuronal Nitric Oxide Synthase"/>
    <property type="match status" value="1"/>
</dbReference>
<dbReference type="OrthoDB" id="6236179at2759"/>
<dbReference type="Gene3D" id="1.10.238.10">
    <property type="entry name" value="EF-hand"/>
    <property type="match status" value="1"/>
</dbReference>
<dbReference type="InterPro" id="IPR001372">
    <property type="entry name" value="Dynein_light_chain_typ-1/2"/>
</dbReference>
<dbReference type="WBParaSite" id="HNAJ_0000424301-mRNA-1">
    <property type="protein sequence ID" value="HNAJ_0000424301-mRNA-1"/>
    <property type="gene ID" value="HNAJ_0000424301"/>
</dbReference>
<dbReference type="CDD" id="cd21450">
    <property type="entry name" value="DLC-like_DYNLL1-like"/>
    <property type="match status" value="1"/>
</dbReference>
<dbReference type="Pfam" id="PF01221">
    <property type="entry name" value="Dynein_light"/>
    <property type="match status" value="1"/>
</dbReference>
<name>A0A0R3TB04_RODNA</name>
<dbReference type="SMART" id="SM01375">
    <property type="entry name" value="Dynein_light"/>
    <property type="match status" value="1"/>
</dbReference>
<sequence>MILDTVHEEFEAIDTDHYGFITRESLEKYVKRNKFDPELVDKWFQWFEGDVKGIITIEDVCTVLGIPMREEYARKVEKKRKMIHEGIVPIPVEAKPIFAAPPPAPTSTLDDVEIIHNNAIPKEMLNACIRLVKENSHGSLQDSDIAQLLKEHMDQHYSKHWVTVVATSTIGAAISHEQNGFIHFRYKNRVCLLYRIPDKRSL</sequence>
<evidence type="ECO:0000313" key="1">
    <source>
        <dbReference type="EMBL" id="VDO00101.1"/>
    </source>
</evidence>